<protein>
    <submittedName>
        <fullName evidence="1">Uncharacterized protein</fullName>
    </submittedName>
</protein>
<name>A0A7T8KLT8_CALRO</name>
<proteinExistence type="predicted"/>
<keyword evidence="2" id="KW-1185">Reference proteome</keyword>
<dbReference type="Proteomes" id="UP000595437">
    <property type="component" value="Chromosome 2"/>
</dbReference>
<sequence>MCNKALSHTRSEWTKTCLSLKNAHSAWLSTAPSMREHATRNARFVQKPTT</sequence>
<dbReference type="EMBL" id="CP045891">
    <property type="protein sequence ID" value="QQP58292.1"/>
    <property type="molecule type" value="Genomic_DNA"/>
</dbReference>
<dbReference type="AlphaFoldDB" id="A0A7T8KLT8"/>
<evidence type="ECO:0000313" key="2">
    <source>
        <dbReference type="Proteomes" id="UP000595437"/>
    </source>
</evidence>
<reference evidence="2" key="1">
    <citation type="submission" date="2021-01" db="EMBL/GenBank/DDBJ databases">
        <title>Caligus Genome Assembly.</title>
        <authorList>
            <person name="Gallardo-Escarate C."/>
        </authorList>
    </citation>
    <scope>NUCLEOTIDE SEQUENCE [LARGE SCALE GENOMIC DNA]</scope>
</reference>
<organism evidence="1 2">
    <name type="scientific">Caligus rogercresseyi</name>
    <name type="common">Sea louse</name>
    <dbReference type="NCBI Taxonomy" id="217165"/>
    <lineage>
        <taxon>Eukaryota</taxon>
        <taxon>Metazoa</taxon>
        <taxon>Ecdysozoa</taxon>
        <taxon>Arthropoda</taxon>
        <taxon>Crustacea</taxon>
        <taxon>Multicrustacea</taxon>
        <taxon>Hexanauplia</taxon>
        <taxon>Copepoda</taxon>
        <taxon>Siphonostomatoida</taxon>
        <taxon>Caligidae</taxon>
        <taxon>Caligus</taxon>
    </lineage>
</organism>
<evidence type="ECO:0000313" key="1">
    <source>
        <dbReference type="EMBL" id="QQP58292.1"/>
    </source>
</evidence>
<accession>A0A7T8KLT8</accession>
<gene>
    <name evidence="1" type="ORF">FKW44_003559</name>
</gene>